<sequence>MNSSHSELMKLLSKKLKVPYEEQALLFLTDDCRTLSSQSLPNKTFNDNLMPCVLPYSLHIELAKYPISFIVHAAYCNTITIIQLLLEEIKITIMSEYVQKYSIKENKWTLFQNTLHSPLSNCVAILNEGDKVCICDPSKLEKLFFFDQVLKDKFLNKNTFCKRAYSISKLSFWTSKIKKRVCCSKRNLISITHKKIFDSFFAKNYNFILKSFVICKELYRSKLILKEFNSTYNFFIYEENAGRNANEKESKKYSRKIKILMQLKENVKEKELIKHLEEMHGNVSTVIEKVVLIPMTNQVTNY</sequence>
<organism evidence="1 2">
    <name type="scientific">Reticulomyxa filosa</name>
    <dbReference type="NCBI Taxonomy" id="46433"/>
    <lineage>
        <taxon>Eukaryota</taxon>
        <taxon>Sar</taxon>
        <taxon>Rhizaria</taxon>
        <taxon>Retaria</taxon>
        <taxon>Foraminifera</taxon>
        <taxon>Monothalamids</taxon>
        <taxon>Reticulomyxidae</taxon>
        <taxon>Reticulomyxa</taxon>
    </lineage>
</organism>
<accession>X6N892</accession>
<name>X6N892_RETFI</name>
<evidence type="ECO:0000313" key="2">
    <source>
        <dbReference type="Proteomes" id="UP000023152"/>
    </source>
</evidence>
<dbReference type="Proteomes" id="UP000023152">
    <property type="component" value="Unassembled WGS sequence"/>
</dbReference>
<reference evidence="1 2" key="1">
    <citation type="journal article" date="2013" name="Curr. Biol.">
        <title>The Genome of the Foraminiferan Reticulomyxa filosa.</title>
        <authorList>
            <person name="Glockner G."/>
            <person name="Hulsmann N."/>
            <person name="Schleicher M."/>
            <person name="Noegel A.A."/>
            <person name="Eichinger L."/>
            <person name="Gallinger C."/>
            <person name="Pawlowski J."/>
            <person name="Sierra R."/>
            <person name="Euteneuer U."/>
            <person name="Pillet L."/>
            <person name="Moustafa A."/>
            <person name="Platzer M."/>
            <person name="Groth M."/>
            <person name="Szafranski K."/>
            <person name="Schliwa M."/>
        </authorList>
    </citation>
    <scope>NUCLEOTIDE SEQUENCE [LARGE SCALE GENOMIC DNA]</scope>
</reference>
<keyword evidence="2" id="KW-1185">Reference proteome</keyword>
<evidence type="ECO:0000313" key="1">
    <source>
        <dbReference type="EMBL" id="ETO22271.1"/>
    </source>
</evidence>
<gene>
    <name evidence="1" type="ORF">RFI_14931</name>
</gene>
<comment type="caution">
    <text evidence="1">The sequence shown here is derived from an EMBL/GenBank/DDBJ whole genome shotgun (WGS) entry which is preliminary data.</text>
</comment>
<dbReference type="AlphaFoldDB" id="X6N892"/>
<proteinExistence type="predicted"/>
<protein>
    <submittedName>
        <fullName evidence="1">Uncharacterized protein</fullName>
    </submittedName>
</protein>
<dbReference type="EMBL" id="ASPP01010881">
    <property type="protein sequence ID" value="ETO22271.1"/>
    <property type="molecule type" value="Genomic_DNA"/>
</dbReference>